<name>A0A1S1YWE5_FLAPC</name>
<dbReference type="CDD" id="cd06127">
    <property type="entry name" value="DEDDh"/>
    <property type="match status" value="1"/>
</dbReference>
<feature type="domain" description="Exonuclease" evidence="1">
    <location>
        <begin position="8"/>
        <end position="174"/>
    </location>
</feature>
<dbReference type="Pfam" id="PF20600">
    <property type="entry name" value="ExoX-like_C"/>
    <property type="match status" value="1"/>
</dbReference>
<proteinExistence type="predicted"/>
<evidence type="ECO:0000259" key="1">
    <source>
        <dbReference type="SMART" id="SM00479"/>
    </source>
</evidence>
<dbReference type="GO" id="GO:0005829">
    <property type="term" value="C:cytosol"/>
    <property type="evidence" value="ECO:0007669"/>
    <property type="project" value="TreeGrafter"/>
</dbReference>
<dbReference type="Pfam" id="PF00929">
    <property type="entry name" value="RNase_T"/>
    <property type="match status" value="1"/>
</dbReference>
<evidence type="ECO:0000313" key="2">
    <source>
        <dbReference type="EMBL" id="OHX65330.1"/>
    </source>
</evidence>
<dbReference type="InterPro" id="IPR013520">
    <property type="entry name" value="Ribonucl_H"/>
</dbReference>
<dbReference type="STRING" id="915059.NH26_02675"/>
<dbReference type="Proteomes" id="UP000179797">
    <property type="component" value="Unassembled WGS sequence"/>
</dbReference>
<gene>
    <name evidence="2" type="ORF">NH26_02675</name>
</gene>
<dbReference type="GO" id="GO:0008408">
    <property type="term" value="F:3'-5' exonuclease activity"/>
    <property type="evidence" value="ECO:0007669"/>
    <property type="project" value="TreeGrafter"/>
</dbReference>
<dbReference type="RefSeq" id="WP_044223899.1">
    <property type="nucleotide sequence ID" value="NZ_JRYR02000001.1"/>
</dbReference>
<comment type="caution">
    <text evidence="2">The sequence shown here is derived from an EMBL/GenBank/DDBJ whole genome shotgun (WGS) entry which is preliminary data.</text>
</comment>
<dbReference type="SUPFAM" id="SSF53098">
    <property type="entry name" value="Ribonuclease H-like"/>
    <property type="match status" value="1"/>
</dbReference>
<dbReference type="GO" id="GO:0003676">
    <property type="term" value="F:nucleic acid binding"/>
    <property type="evidence" value="ECO:0007669"/>
    <property type="project" value="InterPro"/>
</dbReference>
<dbReference type="AlphaFoldDB" id="A0A1S1YWE5"/>
<protein>
    <submittedName>
        <fullName evidence="2">DNA polymerase III subunit epsilon</fullName>
    </submittedName>
</protein>
<organism evidence="2 3">
    <name type="scientific">Flammeovirga pacifica</name>
    <dbReference type="NCBI Taxonomy" id="915059"/>
    <lineage>
        <taxon>Bacteria</taxon>
        <taxon>Pseudomonadati</taxon>
        <taxon>Bacteroidota</taxon>
        <taxon>Cytophagia</taxon>
        <taxon>Cytophagales</taxon>
        <taxon>Flammeovirgaceae</taxon>
        <taxon>Flammeovirga</taxon>
    </lineage>
</organism>
<dbReference type="OrthoDB" id="9791657at2"/>
<reference evidence="2 3" key="1">
    <citation type="journal article" date="2012" name="Int. J. Syst. Evol. Microbiol.">
        <title>Flammeovirga pacifica sp. nov., isolated from deep-sea sediment.</title>
        <authorList>
            <person name="Xu H."/>
            <person name="Fu Y."/>
            <person name="Yang N."/>
            <person name="Ding Z."/>
            <person name="Lai Q."/>
            <person name="Zeng R."/>
        </authorList>
    </citation>
    <scope>NUCLEOTIDE SEQUENCE [LARGE SCALE GENOMIC DNA]</scope>
    <source>
        <strain evidence="3">DSM 24597 / LMG 26175 / WPAGA1</strain>
    </source>
</reference>
<dbReference type="GO" id="GO:0045004">
    <property type="term" value="P:DNA replication proofreading"/>
    <property type="evidence" value="ECO:0007669"/>
    <property type="project" value="TreeGrafter"/>
</dbReference>
<dbReference type="InterPro" id="IPR036397">
    <property type="entry name" value="RNaseH_sf"/>
</dbReference>
<dbReference type="EMBL" id="JRYR02000001">
    <property type="protein sequence ID" value="OHX65330.1"/>
    <property type="molecule type" value="Genomic_DNA"/>
</dbReference>
<dbReference type="Gene3D" id="3.30.420.10">
    <property type="entry name" value="Ribonuclease H-like superfamily/Ribonuclease H"/>
    <property type="match status" value="1"/>
</dbReference>
<dbReference type="InterPro" id="IPR012337">
    <property type="entry name" value="RNaseH-like_sf"/>
</dbReference>
<dbReference type="InterPro" id="IPR046768">
    <property type="entry name" value="ExoX-like_C"/>
</dbReference>
<sequence length="268" mass="30517">MNLNLKNPLVVFDLETTGTNVTKDRIIEISMVKADINGERTIKTYRCNPEMHIPSTSSKIHGIYDEDIKDKPTFKQIAKDVAAFMKGSDIGGYNVLRFDLPVITEEFLRAGIEFDFSQRKIVDAQKIFFMMEPRTLGAALKFYCGRELEDAHSAEADTIATLDVIDAQVKHYEGVSIKDKNGKEYEPVKNDMNALHDLTAKNLVDFAGRMVLNNEGEAIFNFGKYKGKSVAETLKRDPHYYDWIINNDFALDTKSKLTQIRLKSQFQK</sequence>
<dbReference type="PANTHER" id="PTHR30231:SF41">
    <property type="entry name" value="DNA POLYMERASE III SUBUNIT EPSILON"/>
    <property type="match status" value="1"/>
</dbReference>
<dbReference type="SMART" id="SM00479">
    <property type="entry name" value="EXOIII"/>
    <property type="match status" value="1"/>
</dbReference>
<keyword evidence="3" id="KW-1185">Reference proteome</keyword>
<accession>A0A1S1YWE5</accession>
<dbReference type="PANTHER" id="PTHR30231">
    <property type="entry name" value="DNA POLYMERASE III SUBUNIT EPSILON"/>
    <property type="match status" value="1"/>
</dbReference>
<evidence type="ECO:0000313" key="3">
    <source>
        <dbReference type="Proteomes" id="UP000179797"/>
    </source>
</evidence>